<evidence type="ECO:0000259" key="3">
    <source>
        <dbReference type="Pfam" id="PF02120"/>
    </source>
</evidence>
<dbReference type="EMBL" id="BMKR01000009">
    <property type="protein sequence ID" value="GGF80295.1"/>
    <property type="molecule type" value="Genomic_DNA"/>
</dbReference>
<evidence type="ECO:0000313" key="4">
    <source>
        <dbReference type="EMBL" id="GGF80295.1"/>
    </source>
</evidence>
<protein>
    <recommendedName>
        <fullName evidence="3">Flagellar hook-length control protein-like C-terminal domain-containing protein</fullName>
    </recommendedName>
</protein>
<dbReference type="Proteomes" id="UP000637643">
    <property type="component" value="Unassembled WGS sequence"/>
</dbReference>
<dbReference type="Gene3D" id="3.30.750.140">
    <property type="match status" value="1"/>
</dbReference>
<dbReference type="PANTHER" id="PTHR37533:SF2">
    <property type="entry name" value="FLAGELLAR HOOK-LENGTH CONTROL PROTEIN"/>
    <property type="match status" value="1"/>
</dbReference>
<evidence type="ECO:0000256" key="1">
    <source>
        <dbReference type="SAM" id="Coils"/>
    </source>
</evidence>
<reference evidence="4" key="1">
    <citation type="journal article" date="2014" name="Int. J. Syst. Evol. Microbiol.">
        <title>Complete genome sequence of Corynebacterium casei LMG S-19264T (=DSM 44701T), isolated from a smear-ripened cheese.</title>
        <authorList>
            <consortium name="US DOE Joint Genome Institute (JGI-PGF)"/>
            <person name="Walter F."/>
            <person name="Albersmeier A."/>
            <person name="Kalinowski J."/>
            <person name="Ruckert C."/>
        </authorList>
    </citation>
    <scope>NUCLEOTIDE SEQUENCE</scope>
    <source>
        <strain evidence="4">CGMCC 1.16134</strain>
    </source>
</reference>
<feature type="domain" description="Flagellar hook-length control protein-like C-terminal" evidence="3">
    <location>
        <begin position="342"/>
        <end position="415"/>
    </location>
</feature>
<keyword evidence="5" id="KW-1185">Reference proteome</keyword>
<dbReference type="Pfam" id="PF02120">
    <property type="entry name" value="Flg_hook"/>
    <property type="match status" value="1"/>
</dbReference>
<name>A0A917CBL0_9BACL</name>
<dbReference type="PANTHER" id="PTHR37533">
    <property type="entry name" value="FLAGELLAR HOOK-LENGTH CONTROL PROTEIN"/>
    <property type="match status" value="1"/>
</dbReference>
<dbReference type="CDD" id="cd17470">
    <property type="entry name" value="T3SS_Flik_C"/>
    <property type="match status" value="1"/>
</dbReference>
<dbReference type="InterPro" id="IPR052563">
    <property type="entry name" value="FliK"/>
</dbReference>
<evidence type="ECO:0000313" key="5">
    <source>
        <dbReference type="Proteomes" id="UP000637643"/>
    </source>
</evidence>
<feature type="region of interest" description="Disordered" evidence="2">
    <location>
        <begin position="416"/>
        <end position="449"/>
    </location>
</feature>
<organism evidence="4 5">
    <name type="scientific">Paenibacillus albidus</name>
    <dbReference type="NCBI Taxonomy" id="2041023"/>
    <lineage>
        <taxon>Bacteria</taxon>
        <taxon>Bacillati</taxon>
        <taxon>Bacillota</taxon>
        <taxon>Bacilli</taxon>
        <taxon>Bacillales</taxon>
        <taxon>Paenibacillaceae</taxon>
        <taxon>Paenibacillus</taxon>
    </lineage>
</organism>
<dbReference type="InterPro" id="IPR038610">
    <property type="entry name" value="FliK-like_C_sf"/>
</dbReference>
<comment type="caution">
    <text evidence="4">The sequence shown here is derived from an EMBL/GenBank/DDBJ whole genome shotgun (WGS) entry which is preliminary data.</text>
</comment>
<dbReference type="InterPro" id="IPR021136">
    <property type="entry name" value="Flagellar_hook_control-like_C"/>
</dbReference>
<gene>
    <name evidence="4" type="ORF">GCM10010912_26710</name>
</gene>
<keyword evidence="1" id="KW-0175">Coiled coil</keyword>
<evidence type="ECO:0000256" key="2">
    <source>
        <dbReference type="SAM" id="MobiDB-lite"/>
    </source>
</evidence>
<reference evidence="4" key="2">
    <citation type="submission" date="2020-09" db="EMBL/GenBank/DDBJ databases">
        <authorList>
            <person name="Sun Q."/>
            <person name="Zhou Y."/>
        </authorList>
    </citation>
    <scope>NUCLEOTIDE SEQUENCE</scope>
    <source>
        <strain evidence="4">CGMCC 1.16134</strain>
    </source>
</reference>
<sequence length="480" mass="50780">MSLIVQTLSNANALPTTGATGTTTGAVTGIPFAQTLVQIMGADTGKAAAAPLMGNLASLLQGLLSQVQTASEGEEGKEASKADLLKDLTQDIELLDDKISSDPVMLEALQSWLLEVSSLLLTSGGQATEGLSFIAQNPETIRFAVQDELNSLVTLVQKAASEGNEELTAKGIAVLNNFPAFLEQKPAVAESRNKAKNANGTDSTNMSVVQVTSSEENVEEKPKMVNSLNVRTDLAASKNELAVSANASTEKALTDTEVTAPLSNKTAATVEMVKGTAVQDEVTPQIGSGSDEQEVVTAGQLIMREGITAPLKAEVRQVPVPVQQFANEMNSFITGKLEIVKKGGVAEAIITLFPENLGQVDVKITMQNGHLVAQFLTEHAGAKDLLEQQMNQLRAALQSQGLQVEKLEVTQNNTPLQSQFGQEGRQPGAGGQKQDRRSKERGEEASEAVLTAELSGEWKEWVTNAQQEASNQGGSFSARA</sequence>
<feature type="compositionally biased region" description="Basic and acidic residues" evidence="2">
    <location>
        <begin position="433"/>
        <end position="444"/>
    </location>
</feature>
<feature type="coiled-coil region" evidence="1">
    <location>
        <begin position="376"/>
        <end position="410"/>
    </location>
</feature>
<dbReference type="RefSeq" id="WP_189025515.1">
    <property type="nucleotide sequence ID" value="NZ_BMKR01000009.1"/>
</dbReference>
<accession>A0A917CBL0</accession>
<proteinExistence type="predicted"/>
<dbReference type="AlphaFoldDB" id="A0A917CBL0"/>